<evidence type="ECO:0000256" key="4">
    <source>
        <dbReference type="ARBA" id="ARBA00022833"/>
    </source>
</evidence>
<dbReference type="CDD" id="cd03124">
    <property type="entry name" value="alpha_CA_prokaryotic_like"/>
    <property type="match status" value="1"/>
</dbReference>
<dbReference type="SMART" id="SM01057">
    <property type="entry name" value="Carb_anhydrase"/>
    <property type="match status" value="1"/>
</dbReference>
<evidence type="ECO:0000259" key="10">
    <source>
        <dbReference type="PROSITE" id="PS51144"/>
    </source>
</evidence>
<comment type="similarity">
    <text evidence="1">Belongs to the alpha-carbonic anhydrase family.</text>
</comment>
<dbReference type="Gene3D" id="3.10.200.10">
    <property type="entry name" value="Alpha carbonic anhydrase"/>
    <property type="match status" value="1"/>
</dbReference>
<dbReference type="Proteomes" id="UP000266743">
    <property type="component" value="Chromosome 11"/>
</dbReference>
<dbReference type="EC" id="4.2.1.1" evidence="2"/>
<organism evidence="11">
    <name type="scientific">Trypanosoma brucei equiperdum</name>
    <dbReference type="NCBI Taxonomy" id="630700"/>
    <lineage>
        <taxon>Eukaryota</taxon>
        <taxon>Discoba</taxon>
        <taxon>Euglenozoa</taxon>
        <taxon>Kinetoplastea</taxon>
        <taxon>Metakinetoplastina</taxon>
        <taxon>Trypanosomatida</taxon>
        <taxon>Trypanosomatidae</taxon>
        <taxon>Trypanosoma</taxon>
    </lineage>
</organism>
<dbReference type="PANTHER" id="PTHR18952">
    <property type="entry name" value="CARBONIC ANHYDRASE"/>
    <property type="match status" value="1"/>
</dbReference>
<keyword evidence="8" id="KW-1133">Transmembrane helix</keyword>
<keyword evidence="3" id="KW-0479">Metal-binding</keyword>
<dbReference type="GO" id="GO:0008270">
    <property type="term" value="F:zinc ion binding"/>
    <property type="evidence" value="ECO:0007669"/>
    <property type="project" value="InterPro"/>
</dbReference>
<feature type="domain" description="Alpha-carbonic anhydrase" evidence="10">
    <location>
        <begin position="40"/>
        <end position="300"/>
    </location>
</feature>
<evidence type="ECO:0000256" key="1">
    <source>
        <dbReference type="ARBA" id="ARBA00010718"/>
    </source>
</evidence>
<keyword evidence="5" id="KW-0456">Lyase</keyword>
<feature type="transmembrane region" description="Helical" evidence="8">
    <location>
        <begin position="374"/>
        <end position="394"/>
    </location>
</feature>
<dbReference type="PROSITE" id="PS51144">
    <property type="entry name" value="ALPHA_CA_2"/>
    <property type="match status" value="1"/>
</dbReference>
<proteinExistence type="inferred from homology"/>
<dbReference type="Pfam" id="PF00194">
    <property type="entry name" value="Carb_anhydrase"/>
    <property type="match status" value="1"/>
</dbReference>
<feature type="compositionally biased region" description="Low complexity" evidence="7">
    <location>
        <begin position="327"/>
        <end position="338"/>
    </location>
</feature>
<reference evidence="11" key="1">
    <citation type="submission" date="2018-09" db="EMBL/GenBank/DDBJ databases">
        <title>whole genome sequence of T. equiperdum IVM-t1 strain.</title>
        <authorList>
            <person name="Suganuma K."/>
        </authorList>
    </citation>
    <scope>NUCLEOTIDE SEQUENCE [LARGE SCALE GENOMIC DNA]</scope>
    <source>
        <strain evidence="11">IVM-t1</strain>
    </source>
</reference>
<evidence type="ECO:0000256" key="9">
    <source>
        <dbReference type="SAM" id="SignalP"/>
    </source>
</evidence>
<dbReference type="InterPro" id="IPR023561">
    <property type="entry name" value="Carbonic_anhydrase_a-class"/>
</dbReference>
<keyword evidence="4" id="KW-0862">Zinc</keyword>
<accession>A0A3L6KUR2</accession>
<dbReference type="InterPro" id="IPR001148">
    <property type="entry name" value="CA_dom"/>
</dbReference>
<evidence type="ECO:0000256" key="5">
    <source>
        <dbReference type="ARBA" id="ARBA00023239"/>
    </source>
</evidence>
<evidence type="ECO:0000256" key="7">
    <source>
        <dbReference type="SAM" id="MobiDB-lite"/>
    </source>
</evidence>
<dbReference type="SUPFAM" id="SSF51069">
    <property type="entry name" value="Carbonic anhydrase"/>
    <property type="match status" value="1"/>
</dbReference>
<dbReference type="PANTHER" id="PTHR18952:SF265">
    <property type="entry name" value="CARBONIC ANHYDRASE"/>
    <property type="match status" value="1"/>
</dbReference>
<dbReference type="InterPro" id="IPR036398">
    <property type="entry name" value="CA_dom_sf"/>
</dbReference>
<feature type="region of interest" description="Disordered" evidence="7">
    <location>
        <begin position="324"/>
        <end position="357"/>
    </location>
</feature>
<keyword evidence="8" id="KW-0472">Membrane</keyword>
<comment type="catalytic activity">
    <reaction evidence="6">
        <text>hydrogencarbonate + H(+) = CO2 + H2O</text>
        <dbReference type="Rhea" id="RHEA:10748"/>
        <dbReference type="ChEBI" id="CHEBI:15377"/>
        <dbReference type="ChEBI" id="CHEBI:15378"/>
        <dbReference type="ChEBI" id="CHEBI:16526"/>
        <dbReference type="ChEBI" id="CHEBI:17544"/>
        <dbReference type="EC" id="4.2.1.1"/>
    </reaction>
</comment>
<feature type="signal peptide" evidence="9">
    <location>
        <begin position="1"/>
        <end position="23"/>
    </location>
</feature>
<comment type="caution">
    <text evidence="11">The sequence shown here is derived from an EMBL/GenBank/DDBJ whole genome shotgun (WGS) entry which is preliminary data.</text>
</comment>
<keyword evidence="9" id="KW-0732">Signal</keyword>
<dbReference type="EMBL" id="QSBY01000011">
    <property type="protein sequence ID" value="RHW68139.1"/>
    <property type="molecule type" value="Genomic_DNA"/>
</dbReference>
<protein>
    <recommendedName>
        <fullName evidence="2">carbonic anhydrase</fullName>
        <ecNumber evidence="2">4.2.1.1</ecNumber>
    </recommendedName>
</protein>
<evidence type="ECO:0000256" key="8">
    <source>
        <dbReference type="SAM" id="Phobius"/>
    </source>
</evidence>
<feature type="chain" id="PRO_5017995632" description="carbonic anhydrase" evidence="9">
    <location>
        <begin position="24"/>
        <end position="422"/>
    </location>
</feature>
<name>A0A3L6KUR2_9TRYP</name>
<gene>
    <name evidence="11" type="ORF">DPX39_110053200</name>
</gene>
<evidence type="ECO:0000256" key="2">
    <source>
        <dbReference type="ARBA" id="ARBA00012925"/>
    </source>
</evidence>
<sequence length="422" mass="45808">MNTIFRLFLLFVQLYGISDPTTGSSSYTTAGMGRAEIPEPEWSYSNLAAWPPLCHTGMHQSPISFKNLTPSELRCTKPPQPLEFSEGCTFKAESTSLKIDNGVNTIRVTFLPLGKTTGGRTNVCTLRDPSGATGAQKYQLTAMHFHAPPEHLFPHAAPDAELHIVFKAEDEHSVEPAVVVAVQLAASDAANTSATRALNHIMIDGPLPPRQASTTCTLERNLTVAEMLPQRQSYVTYSGSLTTPPCTEGVRFVIMTTPQLISKAAFNKLSQVLRQTWPENRLGNRRPTQPLNGREVCRYVDGRHPKTSNGQGVWGDYLDTIPATGDSVSEGGNPSGSEEGVKGNLSGADLGANQTEEEKDGKQLWPYVLKPHEAILFTAAAVILVVAALILYWWSNNANEKVDANEAEWLGTAAEVYGTSSL</sequence>
<evidence type="ECO:0000256" key="3">
    <source>
        <dbReference type="ARBA" id="ARBA00022723"/>
    </source>
</evidence>
<dbReference type="GO" id="GO:0004089">
    <property type="term" value="F:carbonate dehydratase activity"/>
    <property type="evidence" value="ECO:0007669"/>
    <property type="project" value="UniProtKB-EC"/>
</dbReference>
<dbReference type="AlphaFoldDB" id="A0A3L6KUR2"/>
<evidence type="ECO:0000256" key="6">
    <source>
        <dbReference type="ARBA" id="ARBA00048348"/>
    </source>
</evidence>
<dbReference type="InterPro" id="IPR041891">
    <property type="entry name" value="Alpha_CA_prokaryot-like"/>
</dbReference>
<keyword evidence="8" id="KW-0812">Transmembrane</keyword>
<evidence type="ECO:0000313" key="11">
    <source>
        <dbReference type="EMBL" id="RHW68139.1"/>
    </source>
</evidence>